<evidence type="ECO:0000256" key="1">
    <source>
        <dbReference type="SAM" id="MobiDB-lite"/>
    </source>
</evidence>
<accession>A0A9Q0EDK7</accession>
<reference evidence="2" key="1">
    <citation type="submission" date="2022-07" db="EMBL/GenBank/DDBJ databases">
        <title>Chromosome-level genome of Muraenolepis orangiensis.</title>
        <authorList>
            <person name="Kim J."/>
        </authorList>
    </citation>
    <scope>NUCLEOTIDE SEQUENCE</scope>
    <source>
        <strain evidence="2">KU_S4_2022</strain>
        <tissue evidence="2">Muscle</tissue>
    </source>
</reference>
<evidence type="ECO:0000313" key="2">
    <source>
        <dbReference type="EMBL" id="KAJ3603455.1"/>
    </source>
</evidence>
<dbReference type="Proteomes" id="UP001148018">
    <property type="component" value="Unassembled WGS sequence"/>
</dbReference>
<protein>
    <submittedName>
        <fullName evidence="2">Uncharacterized protein</fullName>
    </submittedName>
</protein>
<comment type="caution">
    <text evidence="2">The sequence shown here is derived from an EMBL/GenBank/DDBJ whole genome shotgun (WGS) entry which is preliminary data.</text>
</comment>
<gene>
    <name evidence="2" type="ORF">NHX12_028201</name>
</gene>
<feature type="region of interest" description="Disordered" evidence="1">
    <location>
        <begin position="1"/>
        <end position="91"/>
    </location>
</feature>
<organism evidence="2 3">
    <name type="scientific">Muraenolepis orangiensis</name>
    <name type="common">Patagonian moray cod</name>
    <dbReference type="NCBI Taxonomy" id="630683"/>
    <lineage>
        <taxon>Eukaryota</taxon>
        <taxon>Metazoa</taxon>
        <taxon>Chordata</taxon>
        <taxon>Craniata</taxon>
        <taxon>Vertebrata</taxon>
        <taxon>Euteleostomi</taxon>
        <taxon>Actinopterygii</taxon>
        <taxon>Neopterygii</taxon>
        <taxon>Teleostei</taxon>
        <taxon>Neoteleostei</taxon>
        <taxon>Acanthomorphata</taxon>
        <taxon>Zeiogadaria</taxon>
        <taxon>Gadariae</taxon>
        <taxon>Gadiformes</taxon>
        <taxon>Muraenolepidoidei</taxon>
        <taxon>Muraenolepididae</taxon>
        <taxon>Muraenolepis</taxon>
    </lineage>
</organism>
<proteinExistence type="predicted"/>
<name>A0A9Q0EDK7_9TELE</name>
<feature type="non-terminal residue" evidence="2">
    <location>
        <position position="91"/>
    </location>
</feature>
<keyword evidence="3" id="KW-1185">Reference proteome</keyword>
<sequence>PHCAIRVEPPSGDPWPRRLLPDSRFPGESVPGRTRIPGVSPRESVQRYQTSRGPGEPLLSWSGPEPSEGAQSMELHHLEGGHLDPALTASD</sequence>
<evidence type="ECO:0000313" key="3">
    <source>
        <dbReference type="Proteomes" id="UP001148018"/>
    </source>
</evidence>
<dbReference type="AlphaFoldDB" id="A0A9Q0EDK7"/>
<dbReference type="EMBL" id="JANIIK010000044">
    <property type="protein sequence ID" value="KAJ3603455.1"/>
    <property type="molecule type" value="Genomic_DNA"/>
</dbReference>